<dbReference type="PROSITE" id="PS50893">
    <property type="entry name" value="ABC_TRANSPORTER_2"/>
    <property type="match status" value="1"/>
</dbReference>
<dbReference type="InterPro" id="IPR027417">
    <property type="entry name" value="P-loop_NTPase"/>
</dbReference>
<dbReference type="GO" id="GO:0005524">
    <property type="term" value="F:ATP binding"/>
    <property type="evidence" value="ECO:0007669"/>
    <property type="project" value="UniProtKB-KW"/>
</dbReference>
<dbReference type="Gene3D" id="3.90.70.10">
    <property type="entry name" value="Cysteine proteinases"/>
    <property type="match status" value="1"/>
</dbReference>
<feature type="transmembrane region" description="Helical" evidence="8">
    <location>
        <begin position="371"/>
        <end position="391"/>
    </location>
</feature>
<dbReference type="InterPro" id="IPR003593">
    <property type="entry name" value="AAA+_ATPase"/>
</dbReference>
<evidence type="ECO:0000256" key="3">
    <source>
        <dbReference type="ARBA" id="ARBA00022741"/>
    </source>
</evidence>
<dbReference type="SMART" id="SM00382">
    <property type="entry name" value="AAA"/>
    <property type="match status" value="1"/>
</dbReference>
<keyword evidence="5 8" id="KW-1133">Transmembrane helix</keyword>
<keyword evidence="4 11" id="KW-0067">ATP-binding</keyword>
<protein>
    <submittedName>
        <fullName evidence="11">ATP-binding protein</fullName>
    </submittedName>
</protein>
<evidence type="ECO:0000256" key="5">
    <source>
        <dbReference type="ARBA" id="ARBA00022989"/>
    </source>
</evidence>
<feature type="region of interest" description="Disordered" evidence="7">
    <location>
        <begin position="1"/>
        <end position="23"/>
    </location>
</feature>
<dbReference type="Gene3D" id="1.20.1560.10">
    <property type="entry name" value="ABC transporter type 1, transmembrane domain"/>
    <property type="match status" value="1"/>
</dbReference>
<evidence type="ECO:0000256" key="2">
    <source>
        <dbReference type="ARBA" id="ARBA00022692"/>
    </source>
</evidence>
<dbReference type="PANTHER" id="PTHR43394">
    <property type="entry name" value="ATP-DEPENDENT PERMEASE MDL1, MITOCHONDRIAL"/>
    <property type="match status" value="1"/>
</dbReference>
<dbReference type="PROSITE" id="PS50929">
    <property type="entry name" value="ABC_TM1F"/>
    <property type="match status" value="1"/>
</dbReference>
<dbReference type="InterPro" id="IPR036640">
    <property type="entry name" value="ABC1_TM_sf"/>
</dbReference>
<dbReference type="SUPFAM" id="SSF90123">
    <property type="entry name" value="ABC transporter transmembrane region"/>
    <property type="match status" value="1"/>
</dbReference>
<dbReference type="EMBL" id="BSNI01000001">
    <property type="protein sequence ID" value="GLQ16155.1"/>
    <property type="molecule type" value="Genomic_DNA"/>
</dbReference>
<feature type="domain" description="ABC transporter" evidence="9">
    <location>
        <begin position="546"/>
        <end position="780"/>
    </location>
</feature>
<feature type="transmembrane region" description="Helical" evidence="8">
    <location>
        <begin position="234"/>
        <end position="260"/>
    </location>
</feature>
<dbReference type="Pfam" id="PF00005">
    <property type="entry name" value="ABC_tran"/>
    <property type="match status" value="1"/>
</dbReference>
<dbReference type="Proteomes" id="UP001161405">
    <property type="component" value="Unassembled WGS sequence"/>
</dbReference>
<dbReference type="SUPFAM" id="SSF52540">
    <property type="entry name" value="P-loop containing nucleoside triphosphate hydrolases"/>
    <property type="match status" value="1"/>
</dbReference>
<dbReference type="RefSeq" id="WP_284361568.1">
    <property type="nucleotide sequence ID" value="NZ_BSNI01000001.1"/>
</dbReference>
<reference evidence="11" key="2">
    <citation type="submission" date="2023-01" db="EMBL/GenBank/DDBJ databases">
        <title>Draft genome sequence of Maritalea porphyrae strain NBRC 107169.</title>
        <authorList>
            <person name="Sun Q."/>
            <person name="Mori K."/>
        </authorList>
    </citation>
    <scope>NUCLEOTIDE SEQUENCE</scope>
    <source>
        <strain evidence="11">NBRC 107169</strain>
    </source>
</reference>
<evidence type="ECO:0000313" key="11">
    <source>
        <dbReference type="EMBL" id="GLQ16155.1"/>
    </source>
</evidence>
<evidence type="ECO:0000259" key="10">
    <source>
        <dbReference type="PROSITE" id="PS50929"/>
    </source>
</evidence>
<evidence type="ECO:0000256" key="8">
    <source>
        <dbReference type="SAM" id="Phobius"/>
    </source>
</evidence>
<keyword evidence="2 8" id="KW-0812">Transmembrane</keyword>
<reference evidence="11" key="1">
    <citation type="journal article" date="2014" name="Int. J. Syst. Evol. Microbiol.">
        <title>Complete genome of a new Firmicutes species belonging to the dominant human colonic microbiota ('Ruminococcus bicirculans') reveals two chromosomes and a selective capacity to utilize plant glucans.</title>
        <authorList>
            <consortium name="NISC Comparative Sequencing Program"/>
            <person name="Wegmann U."/>
            <person name="Louis P."/>
            <person name="Goesmann A."/>
            <person name="Henrissat B."/>
            <person name="Duncan S.H."/>
            <person name="Flint H.J."/>
        </authorList>
    </citation>
    <scope>NUCLEOTIDE SEQUENCE</scope>
    <source>
        <strain evidence="11">NBRC 107169</strain>
    </source>
</reference>
<dbReference type="Pfam" id="PF00664">
    <property type="entry name" value="ABC_membrane"/>
    <property type="match status" value="1"/>
</dbReference>
<feature type="transmembrane region" description="Helical" evidence="8">
    <location>
        <begin position="266"/>
        <end position="284"/>
    </location>
</feature>
<dbReference type="InterPro" id="IPR039421">
    <property type="entry name" value="Type_1_exporter"/>
</dbReference>
<evidence type="ECO:0000256" key="6">
    <source>
        <dbReference type="ARBA" id="ARBA00023136"/>
    </source>
</evidence>
<accession>A0ABQ5ULK2</accession>
<organism evidence="11 12">
    <name type="scientific">Maritalea porphyrae</name>
    <dbReference type="NCBI Taxonomy" id="880732"/>
    <lineage>
        <taxon>Bacteria</taxon>
        <taxon>Pseudomonadati</taxon>
        <taxon>Pseudomonadota</taxon>
        <taxon>Alphaproteobacteria</taxon>
        <taxon>Hyphomicrobiales</taxon>
        <taxon>Devosiaceae</taxon>
        <taxon>Maritalea</taxon>
    </lineage>
</organism>
<feature type="domain" description="ABC transmembrane type-1" evidence="10">
    <location>
        <begin position="233"/>
        <end position="512"/>
    </location>
</feature>
<sequence>MSDHIEQQEADKANHGPNHAQDARSRIAAGHGNIADLEAIARSLTTPTVQISSEVQLFEDEGAEDNLFSETEQRLGITERWPGINYDSSAGRCLQVLLAVMGWAGKDTHLVQALPHFEQVSDLPSMRAVLTRLSLAAEKHVIPLSELSDEKLPCIHHGRHGTVSVVLSIDHAQNTAVLYNGATGKEETYACSGRAQTLYLISPVDIEMHIRQINSFGWVTQATASFKNLFLSLFLVNFGINMAALAVPIFIMAVFGYVIPSKSTDSLVMLFAGISIVVVAEFALRNLRSKILAYIGARFDSALSVEVFERLLYMPFHFVQSAPIGAQLARLRQFEKLRELFIGSLGTAILDLPFVLIFITAIALIGGWLAAIPIALVVLYGILAAITIPIAKRQTMQSGDAKTKKQNIMMELFLNQRDIRNVGGEKIWQARFEKASASFGALDFKAQHFSQKVQIISQSLSMYAGVIMLGCGTIAVIEGNLNIGGLIAIMAIVWRILSPLQNAFMSLSRVGRLIEAVRLINNLMRMQTERTPGVIPNISRSFDGHIKTKDLSFRYQQATDAAIRGLNIDIAPGEIVAITGPSGSGKSTFLKLLAGLYKAQSGSITFDHLDIRQIDLGELRFEISFQQDRPRFFYGSIEQNVKMNDPAIENAEIERMMAQFNIPLDHPDLDEGLETRLRTETVSKMSDSLKQRLLLVITFAKKAAYYFLDEPANFIDFETDKKFMAHLEDLRGKSTVMFTTQRPSHMKMADRVIVLHEGRAILNGPPERVMPQLDEFNKKIA</sequence>
<dbReference type="Gene3D" id="3.40.50.300">
    <property type="entry name" value="P-loop containing nucleotide triphosphate hydrolases"/>
    <property type="match status" value="1"/>
</dbReference>
<dbReference type="InterPro" id="IPR003439">
    <property type="entry name" value="ABC_transporter-like_ATP-bd"/>
</dbReference>
<name>A0ABQ5ULK2_9HYPH</name>
<proteinExistence type="predicted"/>
<feature type="transmembrane region" description="Helical" evidence="8">
    <location>
        <begin position="340"/>
        <end position="365"/>
    </location>
</feature>
<gene>
    <name evidence="11" type="ORF">GCM10007879_04040</name>
</gene>
<keyword evidence="3" id="KW-0547">Nucleotide-binding</keyword>
<evidence type="ECO:0000256" key="4">
    <source>
        <dbReference type="ARBA" id="ARBA00022840"/>
    </source>
</evidence>
<comment type="subcellular location">
    <subcellularLocation>
        <location evidence="1">Cell membrane</location>
        <topology evidence="1">Multi-pass membrane protein</topology>
    </subcellularLocation>
</comment>
<dbReference type="PANTHER" id="PTHR43394:SF1">
    <property type="entry name" value="ATP-BINDING CASSETTE SUB-FAMILY B MEMBER 10, MITOCHONDRIAL"/>
    <property type="match status" value="1"/>
</dbReference>
<evidence type="ECO:0000256" key="1">
    <source>
        <dbReference type="ARBA" id="ARBA00004651"/>
    </source>
</evidence>
<evidence type="ECO:0000256" key="7">
    <source>
        <dbReference type="SAM" id="MobiDB-lite"/>
    </source>
</evidence>
<feature type="compositionally biased region" description="Basic and acidic residues" evidence="7">
    <location>
        <begin position="1"/>
        <end position="14"/>
    </location>
</feature>
<evidence type="ECO:0000313" key="12">
    <source>
        <dbReference type="Proteomes" id="UP001161405"/>
    </source>
</evidence>
<evidence type="ECO:0000259" key="9">
    <source>
        <dbReference type="PROSITE" id="PS50893"/>
    </source>
</evidence>
<keyword evidence="12" id="KW-1185">Reference proteome</keyword>
<comment type="caution">
    <text evidence="11">The sequence shown here is derived from an EMBL/GenBank/DDBJ whole genome shotgun (WGS) entry which is preliminary data.</text>
</comment>
<keyword evidence="6 8" id="KW-0472">Membrane</keyword>
<dbReference type="InterPro" id="IPR011527">
    <property type="entry name" value="ABC1_TM_dom"/>
</dbReference>
<feature type="transmembrane region" description="Helical" evidence="8">
    <location>
        <begin position="460"/>
        <end position="477"/>
    </location>
</feature>